<reference evidence="2 3" key="1">
    <citation type="submission" date="2013-02" db="EMBL/GenBank/DDBJ databases">
        <title>The Genome Annotation of Plasmodium falciparum Vietnam Oak-Knoll (FVO).</title>
        <authorList>
            <consortium name="The Broad Institute Genome Sequencing Platform"/>
            <consortium name="The Broad Institute Genome Sequencing Center for Infectious Disease"/>
            <person name="Neafsey D."/>
            <person name="Hoffman S."/>
            <person name="Volkman S."/>
            <person name="Rosenthal P."/>
            <person name="Walker B."/>
            <person name="Young S.K."/>
            <person name="Zeng Q."/>
            <person name="Gargeya S."/>
            <person name="Fitzgerald M."/>
            <person name="Haas B."/>
            <person name="Abouelleil A."/>
            <person name="Allen A.W."/>
            <person name="Alvarado L."/>
            <person name="Arachchi H.M."/>
            <person name="Berlin A.M."/>
            <person name="Chapman S.B."/>
            <person name="Gainer-Dewar J."/>
            <person name="Goldberg J."/>
            <person name="Griggs A."/>
            <person name="Gujja S."/>
            <person name="Hansen M."/>
            <person name="Howarth C."/>
            <person name="Imamovic A."/>
            <person name="Ireland A."/>
            <person name="Larimer J."/>
            <person name="McCowan C."/>
            <person name="Murphy C."/>
            <person name="Pearson M."/>
            <person name="Poon T.W."/>
            <person name="Priest M."/>
            <person name="Roberts A."/>
            <person name="Saif S."/>
            <person name="Shea T."/>
            <person name="Sisk P."/>
            <person name="Sykes S."/>
            <person name="Wortman J."/>
            <person name="Nusbaum C."/>
            <person name="Birren B."/>
        </authorList>
    </citation>
    <scope>NUCLEOTIDE SEQUENCE [LARGE SCALE GENOMIC DNA]</scope>
    <source>
        <strain evidence="3">Vietnam Oak-Knoll (FVO)</strain>
    </source>
</reference>
<dbReference type="OrthoDB" id="371207at2759"/>
<feature type="transmembrane region" description="Helical" evidence="1">
    <location>
        <begin position="78"/>
        <end position="98"/>
    </location>
</feature>
<evidence type="ECO:0000313" key="2">
    <source>
        <dbReference type="EMBL" id="ETW18405.1"/>
    </source>
</evidence>
<name>A0A024V858_PLAFA</name>
<feature type="transmembrane region" description="Helical" evidence="1">
    <location>
        <begin position="382"/>
        <end position="408"/>
    </location>
</feature>
<keyword evidence="1" id="KW-0472">Membrane</keyword>
<dbReference type="AlphaFoldDB" id="A0A024V858"/>
<dbReference type="SMR" id="A0A024V858"/>
<accession>A0A024V858</accession>
<organism evidence="2 3">
    <name type="scientific">Plasmodium falciparum Vietnam Oak-Knoll</name>
    <name type="common">FVO</name>
    <dbReference type="NCBI Taxonomy" id="1036723"/>
    <lineage>
        <taxon>Eukaryota</taxon>
        <taxon>Sar</taxon>
        <taxon>Alveolata</taxon>
        <taxon>Apicomplexa</taxon>
        <taxon>Aconoidasida</taxon>
        <taxon>Haemosporida</taxon>
        <taxon>Plasmodiidae</taxon>
        <taxon>Plasmodium</taxon>
        <taxon>Plasmodium (Laverania)</taxon>
    </lineage>
</organism>
<dbReference type="Proteomes" id="UP000030690">
    <property type="component" value="Unassembled WGS sequence"/>
</dbReference>
<evidence type="ECO:0000313" key="3">
    <source>
        <dbReference type="Proteomes" id="UP000030690"/>
    </source>
</evidence>
<evidence type="ECO:0000256" key="1">
    <source>
        <dbReference type="SAM" id="Phobius"/>
    </source>
</evidence>
<reference evidence="2 3" key="2">
    <citation type="submission" date="2013-02" db="EMBL/GenBank/DDBJ databases">
        <title>The Genome Sequence of Plasmodium falciparum Vietnam Oak-Knoll (FVO).</title>
        <authorList>
            <consortium name="The Broad Institute Genome Sequencing Platform"/>
            <consortium name="The Broad Institute Genome Sequencing Center for Infectious Disease"/>
            <person name="Neafsey D."/>
            <person name="Cheeseman I."/>
            <person name="Volkman S."/>
            <person name="Adams J."/>
            <person name="Walker B."/>
            <person name="Young S.K."/>
            <person name="Zeng Q."/>
            <person name="Gargeya S."/>
            <person name="Fitzgerald M."/>
            <person name="Haas B."/>
            <person name="Abouelleil A."/>
            <person name="Alvarado L."/>
            <person name="Arachchi H.M."/>
            <person name="Berlin A.M."/>
            <person name="Chapman S.B."/>
            <person name="Dewar J."/>
            <person name="Goldberg J."/>
            <person name="Griggs A."/>
            <person name="Gujja S."/>
            <person name="Hansen M."/>
            <person name="Howarth C."/>
            <person name="Imamovic A."/>
            <person name="Larimer J."/>
            <person name="McCowan C."/>
            <person name="Murphy C."/>
            <person name="Neiman D."/>
            <person name="Pearson M."/>
            <person name="Priest M."/>
            <person name="Roberts A."/>
            <person name="Saif S."/>
            <person name="Shea T."/>
            <person name="Sisk P."/>
            <person name="Sykes S."/>
            <person name="Wortman J."/>
            <person name="Nusbaum C."/>
            <person name="Birren B."/>
        </authorList>
    </citation>
    <scope>NUCLEOTIDE SEQUENCE [LARGE SCALE GENOMIC DNA]</scope>
    <source>
        <strain evidence="3">Vietnam Oak-Knoll (FVO)</strain>
    </source>
</reference>
<feature type="transmembrane region" description="Helical" evidence="1">
    <location>
        <begin position="257"/>
        <end position="279"/>
    </location>
</feature>
<feature type="transmembrane region" description="Helical" evidence="1">
    <location>
        <begin position="299"/>
        <end position="324"/>
    </location>
</feature>
<proteinExistence type="predicted"/>
<sequence>MKMEDVEIKQALFKNENKMKGEKCTICKSKYGKFINAFLTWEIVLLIVHILIYLVIIYKFLKDGKLTSGNNMLFRSYYSAGHFTQGFLFVLLLVPFHFKKRIVKYLINTSSVQMCNNGESEIKESFDDIEKHKINNYIQDGDKEEEEEEKKKKKSSEDIKMMINKGNNTTDKNMDDELTAINSDLNELEKEKYLNDMNIGINNENKIEANDENITNSLSESFINKLVFCSNTPNHKKKEIHYFFLCAKLFSLNRMNFLFVIKYVSTFILMFAYSLYNIIKRKLRYKYFYYSSYYMNSFDFAAGLLAGGIFVLLYGIIFFCIKLYNNTIKNKNKNFHFYDNYPFINDVKCICDENIKLNIRNNPYLKNIAINYFNSYYNYKNLLLIGQMFLVIICIFSFIFSITSIYAFELNRQ</sequence>
<keyword evidence="1" id="KW-1133">Transmembrane helix</keyword>
<protein>
    <submittedName>
        <fullName evidence="2">Uncharacterized protein</fullName>
    </submittedName>
</protein>
<gene>
    <name evidence="2" type="ORF">PFFVO_02921</name>
</gene>
<feature type="transmembrane region" description="Helical" evidence="1">
    <location>
        <begin position="38"/>
        <end position="58"/>
    </location>
</feature>
<dbReference type="EMBL" id="KI925079">
    <property type="protein sequence ID" value="ETW18405.1"/>
    <property type="molecule type" value="Genomic_DNA"/>
</dbReference>
<keyword evidence="1" id="KW-0812">Transmembrane</keyword>